<dbReference type="STRING" id="573508.A0A1E3BAH6"/>
<gene>
    <name evidence="2" type="ORF">SI65_06666</name>
</gene>
<comment type="caution">
    <text evidence="2">The sequence shown here is derived from an EMBL/GenBank/DDBJ whole genome shotgun (WGS) entry which is preliminary data.</text>
</comment>
<dbReference type="VEuPathDB" id="FungiDB:SI65_06666"/>
<organism evidence="2 3">
    <name type="scientific">Aspergillus cristatus</name>
    <name type="common">Chinese Fuzhuan brick tea-fermentation fungus</name>
    <name type="synonym">Eurotium cristatum</name>
    <dbReference type="NCBI Taxonomy" id="573508"/>
    <lineage>
        <taxon>Eukaryota</taxon>
        <taxon>Fungi</taxon>
        <taxon>Dikarya</taxon>
        <taxon>Ascomycota</taxon>
        <taxon>Pezizomycotina</taxon>
        <taxon>Eurotiomycetes</taxon>
        <taxon>Eurotiomycetidae</taxon>
        <taxon>Eurotiales</taxon>
        <taxon>Aspergillaceae</taxon>
        <taxon>Aspergillus</taxon>
        <taxon>Aspergillus subgen. Aspergillus</taxon>
    </lineage>
</organism>
<evidence type="ECO:0000313" key="2">
    <source>
        <dbReference type="EMBL" id="ODM17878.1"/>
    </source>
</evidence>
<accession>A0A1E3BAH6</accession>
<sequence>MSTQENQDKPEGLSKYIKRMRTVLKRGSTKSSSISSMKDITGEASTGDAGPTKAPFGNVEVPIEPHPNPEEYPTKIQEPTVISHWSAVQQAKAQALFAKYGLTLEPGEWKSPNDMTIQRVAKPIRMRVRRTCHRCQTTFGPDKICVNCQHTRCKKCPRHPAPKSKPVTEPEQGAVRALLEEKKARDARLAELPRRTQKAELTIPSRSGGQDLVRRLVRQRVRRICHECESLFPTEDATECINCGHIRCKICPRDPPKLRKYPDGYPGDVEPPIEIPQRTWRKPRQRVRYTCHVCTTLYRAGERNCSNCGQERGPSTIRDPPKKIKPEFDPEVVMRVQERLAQMNIGA</sequence>
<evidence type="ECO:0000256" key="1">
    <source>
        <dbReference type="SAM" id="MobiDB-lite"/>
    </source>
</evidence>
<proteinExistence type="predicted"/>
<dbReference type="EMBL" id="JXNT01000007">
    <property type="protein sequence ID" value="ODM17878.1"/>
    <property type="molecule type" value="Genomic_DNA"/>
</dbReference>
<reference evidence="2 3" key="1">
    <citation type="journal article" date="2016" name="BMC Genomics">
        <title>Comparative genomic and transcriptomic analyses of the Fuzhuan brick tea-fermentation fungus Aspergillus cristatus.</title>
        <authorList>
            <person name="Ge Y."/>
            <person name="Wang Y."/>
            <person name="Liu Y."/>
            <person name="Tan Y."/>
            <person name="Ren X."/>
            <person name="Zhang X."/>
            <person name="Hyde K.D."/>
            <person name="Liu Y."/>
            <person name="Liu Z."/>
        </authorList>
    </citation>
    <scope>NUCLEOTIDE SEQUENCE [LARGE SCALE GENOMIC DNA]</scope>
    <source>
        <strain evidence="2 3">GZAAS20.1005</strain>
    </source>
</reference>
<name>A0A1E3BAH6_ASPCR</name>
<feature type="region of interest" description="Disordered" evidence="1">
    <location>
        <begin position="24"/>
        <end position="52"/>
    </location>
</feature>
<keyword evidence="3" id="KW-1185">Reference proteome</keyword>
<dbReference type="Proteomes" id="UP000094569">
    <property type="component" value="Unassembled WGS sequence"/>
</dbReference>
<dbReference type="OrthoDB" id="5370011at2759"/>
<dbReference type="AlphaFoldDB" id="A0A1E3BAH6"/>
<evidence type="ECO:0000313" key="3">
    <source>
        <dbReference type="Proteomes" id="UP000094569"/>
    </source>
</evidence>
<protein>
    <submittedName>
        <fullName evidence="2">Uncharacterized protein</fullName>
    </submittedName>
</protein>